<protein>
    <submittedName>
        <fullName evidence="4">Transglycosylase</fullName>
    </submittedName>
</protein>
<dbReference type="EMBL" id="JABBLX010000023">
    <property type="protein sequence ID" value="NMK97985.1"/>
    <property type="molecule type" value="Genomic_DNA"/>
</dbReference>
<organism evidence="4 6">
    <name type="scientific">Staphylococcus capitis</name>
    <dbReference type="NCBI Taxonomy" id="29388"/>
    <lineage>
        <taxon>Bacteria</taxon>
        <taxon>Bacillati</taxon>
        <taxon>Bacillota</taxon>
        <taxon>Bacilli</taxon>
        <taxon>Bacillales</taxon>
        <taxon>Staphylococcaceae</taxon>
        <taxon>Staphylococcus</taxon>
    </lineage>
</organism>
<keyword evidence="5" id="KW-1185">Reference proteome</keyword>
<sequence length="233" mass="24631">MKKTVIASSLAVSLGIAGYALTGNEAHASETTNVDQAHLADLAQHNPEQLNSKPVQAGAYDIHFVNNGFQYNFTSNGTNWSWNYAQVGSTTQSSADYTNSYSQESSNQSVSSNQQSSNTSVKAVSAPTTSTHNYSTSTTSYSAPSSSASTGGSTKAQFLAAGGTEELWNAIVMPESGGNVNASNGQYHGLGQTNQSWGYGSVSNQTKGMINYAKERYGSIGNAISFRQSNGWW</sequence>
<proteinExistence type="predicted"/>
<feature type="region of interest" description="Disordered" evidence="1">
    <location>
        <begin position="93"/>
        <end position="154"/>
    </location>
</feature>
<dbReference type="AlphaFoldDB" id="A0A7X9WB72"/>
<evidence type="ECO:0000313" key="5">
    <source>
        <dbReference type="Proteomes" id="UP000538955"/>
    </source>
</evidence>
<name>A0A7X9WB72_STACP</name>
<feature type="chain" id="PRO_5038897161" evidence="2">
    <location>
        <begin position="23"/>
        <end position="233"/>
    </location>
</feature>
<dbReference type="Proteomes" id="UP000550736">
    <property type="component" value="Unassembled WGS sequence"/>
</dbReference>
<evidence type="ECO:0000256" key="2">
    <source>
        <dbReference type="SAM" id="SignalP"/>
    </source>
</evidence>
<dbReference type="Proteomes" id="UP000538955">
    <property type="component" value="Unassembled WGS sequence"/>
</dbReference>
<reference evidence="5 6" key="1">
    <citation type="submission" date="2020-04" db="EMBL/GenBank/DDBJ databases">
        <title>The Epidemiology and Molecular Characteristics of Linezolid-Resistant Staphylococcus capitis in Huashan Hospital, Shanghai.</title>
        <authorList>
            <person name="Ding L."/>
            <person name="Li P."/>
            <person name="Yang Y."/>
            <person name="Lin D."/>
            <person name="Xu X."/>
        </authorList>
    </citation>
    <scope>NUCLEOTIDE SEQUENCE [LARGE SCALE GENOMIC DNA]</scope>
    <source>
        <strain evidence="4 6">12-86</strain>
        <strain evidence="3 5">17-84</strain>
    </source>
</reference>
<keyword evidence="2" id="KW-0732">Signal</keyword>
<dbReference type="EMBL" id="JABBMI010000069">
    <property type="protein sequence ID" value="NMK54860.1"/>
    <property type="molecule type" value="Genomic_DNA"/>
</dbReference>
<evidence type="ECO:0000313" key="3">
    <source>
        <dbReference type="EMBL" id="NMK54860.1"/>
    </source>
</evidence>
<evidence type="ECO:0000313" key="4">
    <source>
        <dbReference type="EMBL" id="NMK97985.1"/>
    </source>
</evidence>
<gene>
    <name evidence="4" type="ORF">HHM13_07755</name>
    <name evidence="3" type="ORF">HHM24_09010</name>
</gene>
<evidence type="ECO:0000313" key="6">
    <source>
        <dbReference type="Proteomes" id="UP000550736"/>
    </source>
</evidence>
<accession>A0A7X9WB72</accession>
<dbReference type="RefSeq" id="WP_030058720.1">
    <property type="nucleotide sequence ID" value="NZ_AP014956.1"/>
</dbReference>
<feature type="compositionally biased region" description="Low complexity" evidence="1">
    <location>
        <begin position="97"/>
        <end position="154"/>
    </location>
</feature>
<feature type="signal peptide" evidence="2">
    <location>
        <begin position="1"/>
        <end position="22"/>
    </location>
</feature>
<comment type="caution">
    <text evidence="4">The sequence shown here is derived from an EMBL/GenBank/DDBJ whole genome shotgun (WGS) entry which is preliminary data.</text>
</comment>
<evidence type="ECO:0000256" key="1">
    <source>
        <dbReference type="SAM" id="MobiDB-lite"/>
    </source>
</evidence>